<accession>A0A7R9C0I2</accession>
<name>A0A7R9C0I2_9CRUS</name>
<organism evidence="1">
    <name type="scientific">Notodromas monacha</name>
    <dbReference type="NCBI Taxonomy" id="399045"/>
    <lineage>
        <taxon>Eukaryota</taxon>
        <taxon>Metazoa</taxon>
        <taxon>Ecdysozoa</taxon>
        <taxon>Arthropoda</taxon>
        <taxon>Crustacea</taxon>
        <taxon>Oligostraca</taxon>
        <taxon>Ostracoda</taxon>
        <taxon>Podocopa</taxon>
        <taxon>Podocopida</taxon>
        <taxon>Cypridocopina</taxon>
        <taxon>Cypridoidea</taxon>
        <taxon>Cyprididae</taxon>
        <taxon>Notodromas</taxon>
    </lineage>
</organism>
<dbReference type="EMBL" id="CAJPEX010006409">
    <property type="protein sequence ID" value="CAG0924065.1"/>
    <property type="molecule type" value="Genomic_DNA"/>
</dbReference>
<dbReference type="Proteomes" id="UP000678499">
    <property type="component" value="Unassembled WGS sequence"/>
</dbReference>
<evidence type="ECO:0000313" key="2">
    <source>
        <dbReference type="Proteomes" id="UP000678499"/>
    </source>
</evidence>
<dbReference type="Gene3D" id="3.40.50.620">
    <property type="entry name" value="HUPs"/>
    <property type="match status" value="1"/>
</dbReference>
<sequence length="82" mass="9638">MMEPLKKFQLKALIHVDFVAHEDFSFLDKSVLEKFEEVKKLGMFLEANIPKGMSTKDIIDGIIEEYRKDPQFFQRLQHPVPS</sequence>
<evidence type="ECO:0000313" key="1">
    <source>
        <dbReference type="EMBL" id="CAD7283913.1"/>
    </source>
</evidence>
<reference evidence="1" key="1">
    <citation type="submission" date="2020-11" db="EMBL/GenBank/DDBJ databases">
        <authorList>
            <person name="Tran Van P."/>
        </authorList>
    </citation>
    <scope>NUCLEOTIDE SEQUENCE</scope>
</reference>
<dbReference type="AlphaFoldDB" id="A0A7R9C0I2"/>
<keyword evidence="2" id="KW-1185">Reference proteome</keyword>
<protein>
    <submittedName>
        <fullName evidence="1">Uncharacterized protein</fullName>
    </submittedName>
</protein>
<dbReference type="EMBL" id="OA888446">
    <property type="protein sequence ID" value="CAD7283913.1"/>
    <property type="molecule type" value="Genomic_DNA"/>
</dbReference>
<proteinExistence type="predicted"/>
<gene>
    <name evidence="1" type="ORF">NMOB1V02_LOCUS11521</name>
</gene>
<dbReference type="InterPro" id="IPR014729">
    <property type="entry name" value="Rossmann-like_a/b/a_fold"/>
</dbReference>